<dbReference type="EMBL" id="OU892278">
    <property type="protein sequence ID" value="CAG9764331.1"/>
    <property type="molecule type" value="Genomic_DNA"/>
</dbReference>
<evidence type="ECO:0000313" key="2">
    <source>
        <dbReference type="EMBL" id="CAG9764331.1"/>
    </source>
</evidence>
<evidence type="ECO:0000259" key="1">
    <source>
        <dbReference type="Pfam" id="PF16064"/>
    </source>
</evidence>
<gene>
    <name evidence="2" type="ORF">CEUTPL_LOCUS4971</name>
</gene>
<name>A0A9N9QMW0_9CUCU</name>
<dbReference type="InterPro" id="IPR032071">
    <property type="entry name" value="DUF4806"/>
</dbReference>
<dbReference type="Pfam" id="PF16064">
    <property type="entry name" value="DUF4806"/>
    <property type="match status" value="1"/>
</dbReference>
<keyword evidence="3" id="KW-1185">Reference proteome</keyword>
<dbReference type="AlphaFoldDB" id="A0A9N9QMW0"/>
<organism evidence="2 3">
    <name type="scientific">Ceutorhynchus assimilis</name>
    <name type="common">cabbage seed weevil</name>
    <dbReference type="NCBI Taxonomy" id="467358"/>
    <lineage>
        <taxon>Eukaryota</taxon>
        <taxon>Metazoa</taxon>
        <taxon>Ecdysozoa</taxon>
        <taxon>Arthropoda</taxon>
        <taxon>Hexapoda</taxon>
        <taxon>Insecta</taxon>
        <taxon>Pterygota</taxon>
        <taxon>Neoptera</taxon>
        <taxon>Endopterygota</taxon>
        <taxon>Coleoptera</taxon>
        <taxon>Polyphaga</taxon>
        <taxon>Cucujiformia</taxon>
        <taxon>Curculionidae</taxon>
        <taxon>Ceutorhynchinae</taxon>
        <taxon>Ceutorhynchus</taxon>
    </lineage>
</organism>
<proteinExistence type="predicted"/>
<dbReference type="PANTHER" id="PTHR34153:SF2">
    <property type="entry name" value="SI:CH211-262H13.3-RELATED"/>
    <property type="match status" value="1"/>
</dbReference>
<protein>
    <recommendedName>
        <fullName evidence="1">DUF4806 domain-containing protein</fullName>
    </recommendedName>
</protein>
<accession>A0A9N9QMW0</accession>
<evidence type="ECO:0000313" key="3">
    <source>
        <dbReference type="Proteomes" id="UP001152799"/>
    </source>
</evidence>
<dbReference type="Proteomes" id="UP001152799">
    <property type="component" value="Chromosome 2"/>
</dbReference>
<feature type="domain" description="DUF4806" evidence="1">
    <location>
        <begin position="34"/>
        <end position="112"/>
    </location>
</feature>
<dbReference type="OrthoDB" id="6778006at2759"/>
<sequence>MQKYIISIESRLRAISSEQGKVTADDGMEILDKYLPLTSTQEVEQFDKMMENDHFKNIYVQFIKRIGGRDFKDHVNRSLPRIFTNELGKECSYVGLRGNYKLQNFNFIRAFIETIMVQNSSTLHNVEKCVGEWFRLSNQRHKRMEKIQNNELKCFTRNLN</sequence>
<reference evidence="2" key="1">
    <citation type="submission" date="2022-01" db="EMBL/GenBank/DDBJ databases">
        <authorList>
            <person name="King R."/>
        </authorList>
    </citation>
    <scope>NUCLEOTIDE SEQUENCE</scope>
</reference>
<dbReference type="PANTHER" id="PTHR34153">
    <property type="entry name" value="SI:CH211-262H13.3-RELATED-RELATED"/>
    <property type="match status" value="1"/>
</dbReference>